<proteinExistence type="predicted"/>
<dbReference type="AlphaFoldDB" id="A0A383EFS6"/>
<dbReference type="EMBL" id="UINC01225409">
    <property type="protein sequence ID" value="SVE55464.1"/>
    <property type="molecule type" value="Genomic_DNA"/>
</dbReference>
<sequence>MKMLETWPPFEGNIEEIRRKFPFPLVTLAQGEVPALVLRGAYKPKHCSSLVERFYERGLL</sequence>
<reference evidence="1" key="1">
    <citation type="submission" date="2018-05" db="EMBL/GenBank/DDBJ databases">
        <authorList>
            <person name="Lanie J.A."/>
            <person name="Ng W.-L."/>
            <person name="Kazmierczak K.M."/>
            <person name="Andrzejewski T.M."/>
            <person name="Davidsen T.M."/>
            <person name="Wayne K.J."/>
            <person name="Tettelin H."/>
            <person name="Glass J.I."/>
            <person name="Rusch D."/>
            <person name="Podicherti R."/>
            <person name="Tsui H.-C.T."/>
            <person name="Winkler M.E."/>
        </authorList>
    </citation>
    <scope>NUCLEOTIDE SEQUENCE</scope>
</reference>
<protein>
    <submittedName>
        <fullName evidence="1">Uncharacterized protein</fullName>
    </submittedName>
</protein>
<feature type="non-terminal residue" evidence="1">
    <location>
        <position position="60"/>
    </location>
</feature>
<organism evidence="1">
    <name type="scientific">marine metagenome</name>
    <dbReference type="NCBI Taxonomy" id="408172"/>
    <lineage>
        <taxon>unclassified sequences</taxon>
        <taxon>metagenomes</taxon>
        <taxon>ecological metagenomes</taxon>
    </lineage>
</organism>
<accession>A0A383EFS6</accession>
<evidence type="ECO:0000313" key="1">
    <source>
        <dbReference type="EMBL" id="SVE55464.1"/>
    </source>
</evidence>
<name>A0A383EFS6_9ZZZZ</name>
<gene>
    <name evidence="1" type="ORF">METZ01_LOCUS508318</name>
</gene>